<evidence type="ECO:0000313" key="13">
    <source>
        <dbReference type="EMBL" id="NMD48704.1"/>
    </source>
</evidence>
<comment type="caution">
    <text evidence="13">The sequence shown here is derived from an EMBL/GenBank/DDBJ whole genome shotgun (WGS) entry which is preliminary data.</text>
</comment>
<evidence type="ECO:0000259" key="12">
    <source>
        <dbReference type="PROSITE" id="PS50944"/>
    </source>
</evidence>
<dbReference type="GO" id="GO:0003700">
    <property type="term" value="F:DNA-binding transcription factor activity"/>
    <property type="evidence" value="ECO:0007669"/>
    <property type="project" value="InterPro"/>
</dbReference>
<evidence type="ECO:0000256" key="2">
    <source>
        <dbReference type="ARBA" id="ARBA00007871"/>
    </source>
</evidence>
<dbReference type="SMART" id="SM00899">
    <property type="entry name" value="FeoA"/>
    <property type="match status" value="1"/>
</dbReference>
<dbReference type="RefSeq" id="WP_193523163.1">
    <property type="nucleotide sequence ID" value="NZ_JABASA010000005.1"/>
</dbReference>
<dbReference type="InterPro" id="IPR038157">
    <property type="entry name" value="FeoA_core_dom"/>
</dbReference>
<dbReference type="GO" id="GO:0046983">
    <property type="term" value="F:protein dimerization activity"/>
    <property type="evidence" value="ECO:0007669"/>
    <property type="project" value="InterPro"/>
</dbReference>
<keyword evidence="4" id="KW-0963">Cytoplasm</keyword>
<dbReference type="Gene3D" id="2.30.30.90">
    <property type="match status" value="1"/>
</dbReference>
<dbReference type="InterPro" id="IPR022687">
    <property type="entry name" value="HTH_DTXR"/>
</dbReference>
<dbReference type="Pfam" id="PF01325">
    <property type="entry name" value="Fe_dep_repress"/>
    <property type="match status" value="1"/>
</dbReference>
<proteinExistence type="inferred from homology"/>
<evidence type="ECO:0000256" key="7">
    <source>
        <dbReference type="ARBA" id="ARBA00023125"/>
    </source>
</evidence>
<dbReference type="InterPro" id="IPR050536">
    <property type="entry name" value="DtxR_MntR_Metal-Reg"/>
</dbReference>
<dbReference type="Proteomes" id="UP000532121">
    <property type="component" value="Unassembled WGS sequence"/>
</dbReference>
<keyword evidence="8" id="KW-0010">Activator</keyword>
<evidence type="ECO:0000256" key="6">
    <source>
        <dbReference type="ARBA" id="ARBA00023015"/>
    </source>
</evidence>
<dbReference type="Pfam" id="PF04023">
    <property type="entry name" value="FeoA"/>
    <property type="match status" value="1"/>
</dbReference>
<dbReference type="PANTHER" id="PTHR33238:SF11">
    <property type="entry name" value="TRANSCRIPTIONAL REGULATOR MNTR"/>
    <property type="match status" value="1"/>
</dbReference>
<dbReference type="InterPro" id="IPR001367">
    <property type="entry name" value="Fe_dep_repressor"/>
</dbReference>
<gene>
    <name evidence="13" type="ORF">HHO37_03200</name>
</gene>
<evidence type="ECO:0000313" key="14">
    <source>
        <dbReference type="Proteomes" id="UP000532121"/>
    </source>
</evidence>
<protein>
    <recommendedName>
        <fullName evidence="11">Manganese transport regulator</fullName>
    </recommendedName>
</protein>
<evidence type="ECO:0000256" key="10">
    <source>
        <dbReference type="ARBA" id="ARBA00023211"/>
    </source>
</evidence>
<dbReference type="SMART" id="SM00529">
    <property type="entry name" value="HTH_DTXR"/>
    <property type="match status" value="1"/>
</dbReference>
<comment type="subcellular location">
    <subcellularLocation>
        <location evidence="1">Cytoplasm</location>
    </subcellularLocation>
</comment>
<feature type="domain" description="HTH dtxR-type" evidence="12">
    <location>
        <begin position="1"/>
        <end position="62"/>
    </location>
</feature>
<keyword evidence="9" id="KW-0804">Transcription</keyword>
<organism evidence="13 14">
    <name type="scientific">Streptococcus ratti</name>
    <dbReference type="NCBI Taxonomy" id="1341"/>
    <lineage>
        <taxon>Bacteria</taxon>
        <taxon>Bacillati</taxon>
        <taxon>Bacillota</taxon>
        <taxon>Bacilli</taxon>
        <taxon>Lactobacillales</taxon>
        <taxon>Streptococcaceae</taxon>
        <taxon>Streptococcus</taxon>
    </lineage>
</organism>
<keyword evidence="10" id="KW-0464">Manganese</keyword>
<evidence type="ECO:0000256" key="9">
    <source>
        <dbReference type="ARBA" id="ARBA00023163"/>
    </source>
</evidence>
<evidence type="ECO:0000256" key="4">
    <source>
        <dbReference type="ARBA" id="ARBA00022490"/>
    </source>
</evidence>
<dbReference type="AlphaFoldDB" id="A0A7X9LD94"/>
<evidence type="ECO:0000256" key="8">
    <source>
        <dbReference type="ARBA" id="ARBA00023159"/>
    </source>
</evidence>
<evidence type="ECO:0000256" key="11">
    <source>
        <dbReference type="ARBA" id="ARBA00032593"/>
    </source>
</evidence>
<dbReference type="InterPro" id="IPR036388">
    <property type="entry name" value="WH-like_DNA-bd_sf"/>
</dbReference>
<dbReference type="SUPFAM" id="SSF47979">
    <property type="entry name" value="Iron-dependent repressor protein, dimerization domain"/>
    <property type="match status" value="1"/>
</dbReference>
<sequence length="216" mass="24652">MTPNKEDYLKIIYELGEHGEKISNKRIAAKMSVSAPAVSEMVKKLLQAGLILKDKQTGYLLTKEGMALTSALYRKHRLIEVFLMNHLGYTADEIHEEAEVLEHTVSDIFIERLDKLLDYPKVCPHGGTIPHYGELLVEKYHRTLKGTVKKGSYILKRVQDNFQLLKYMEQHSLKIGDELRLLEYDDFAGAYTVEKNGRQLLITSAVAAQIYVEKKA</sequence>
<name>A0A7X9LD94_STRRT</name>
<comment type="similarity">
    <text evidence="2">Belongs to the DtxR/MntR family.</text>
</comment>
<dbReference type="Gene3D" id="1.10.10.10">
    <property type="entry name" value="Winged helix-like DNA-binding domain superfamily/Winged helix DNA-binding domain"/>
    <property type="match status" value="1"/>
</dbReference>
<dbReference type="PANTHER" id="PTHR33238">
    <property type="entry name" value="IRON (METAL) DEPENDENT REPRESSOR, DTXR FAMILY"/>
    <property type="match status" value="1"/>
</dbReference>
<dbReference type="InterPro" id="IPR036390">
    <property type="entry name" value="WH_DNA-bd_sf"/>
</dbReference>
<keyword evidence="5" id="KW-0678">Repressor</keyword>
<dbReference type="InterPro" id="IPR007167">
    <property type="entry name" value="Fe-transptr_FeoA-like"/>
</dbReference>
<keyword evidence="7" id="KW-0238">DNA-binding</keyword>
<evidence type="ECO:0000256" key="3">
    <source>
        <dbReference type="ARBA" id="ARBA00011738"/>
    </source>
</evidence>
<dbReference type="SUPFAM" id="SSF46785">
    <property type="entry name" value="Winged helix' DNA-binding domain"/>
    <property type="match status" value="1"/>
</dbReference>
<dbReference type="EMBL" id="JABASA010000005">
    <property type="protein sequence ID" value="NMD48704.1"/>
    <property type="molecule type" value="Genomic_DNA"/>
</dbReference>
<evidence type="ECO:0000256" key="5">
    <source>
        <dbReference type="ARBA" id="ARBA00022491"/>
    </source>
</evidence>
<dbReference type="GO" id="GO:0046914">
    <property type="term" value="F:transition metal ion binding"/>
    <property type="evidence" value="ECO:0007669"/>
    <property type="project" value="InterPro"/>
</dbReference>
<comment type="subunit">
    <text evidence="3">Homodimer.</text>
</comment>
<dbReference type="GO" id="GO:0005737">
    <property type="term" value="C:cytoplasm"/>
    <property type="evidence" value="ECO:0007669"/>
    <property type="project" value="UniProtKB-SubCell"/>
</dbReference>
<dbReference type="InterPro" id="IPR022689">
    <property type="entry name" value="Iron_dep_repressor"/>
</dbReference>
<dbReference type="Pfam" id="PF02742">
    <property type="entry name" value="Fe_dep_repr_C"/>
    <property type="match status" value="1"/>
</dbReference>
<keyword evidence="6" id="KW-0805">Transcription regulation</keyword>
<dbReference type="InterPro" id="IPR036421">
    <property type="entry name" value="Fe_dep_repressor_sf"/>
</dbReference>
<reference evidence="13 14" key="1">
    <citation type="submission" date="2020-04" db="EMBL/GenBank/DDBJ databases">
        <title>MicrobeNet Type strains.</title>
        <authorList>
            <person name="Nicholson A.C."/>
        </authorList>
    </citation>
    <scope>NUCLEOTIDE SEQUENCE [LARGE SCALE GENOMIC DNA]</scope>
    <source>
        <strain evidence="13 14">DSM 22768</strain>
    </source>
</reference>
<accession>A0A7X9LD94</accession>
<dbReference type="GO" id="GO:0003677">
    <property type="term" value="F:DNA binding"/>
    <property type="evidence" value="ECO:0007669"/>
    <property type="project" value="UniProtKB-KW"/>
</dbReference>
<evidence type="ECO:0000256" key="1">
    <source>
        <dbReference type="ARBA" id="ARBA00004496"/>
    </source>
</evidence>
<dbReference type="PROSITE" id="PS50944">
    <property type="entry name" value="HTH_DTXR"/>
    <property type="match status" value="1"/>
</dbReference>